<reference evidence="2" key="1">
    <citation type="journal article" date="2019" name="Int. J. Syst. Evol. Microbiol.">
        <title>The Global Catalogue of Microorganisms (GCM) 10K type strain sequencing project: providing services to taxonomists for standard genome sequencing and annotation.</title>
        <authorList>
            <consortium name="The Broad Institute Genomics Platform"/>
            <consortium name="The Broad Institute Genome Sequencing Center for Infectious Disease"/>
            <person name="Wu L."/>
            <person name="Ma J."/>
        </authorList>
    </citation>
    <scope>NUCLEOTIDE SEQUENCE [LARGE SCALE GENOMIC DNA]</scope>
    <source>
        <strain evidence="2">JCM 18720</strain>
    </source>
</reference>
<sequence>MGPIPLGGMGGQLGVGELAGGIDKGELIVGQIEIHKYSMYIKQVPRFRGCLDPRSRSWILGASS</sequence>
<protein>
    <submittedName>
        <fullName evidence="1">Uncharacterized protein</fullName>
    </submittedName>
</protein>
<organism evidence="1 2">
    <name type="scientific">Ferrimonas gelatinilytica</name>
    <dbReference type="NCBI Taxonomy" id="1255257"/>
    <lineage>
        <taxon>Bacteria</taxon>
        <taxon>Pseudomonadati</taxon>
        <taxon>Pseudomonadota</taxon>
        <taxon>Gammaproteobacteria</taxon>
        <taxon>Alteromonadales</taxon>
        <taxon>Ferrimonadaceae</taxon>
        <taxon>Ferrimonas</taxon>
    </lineage>
</organism>
<dbReference type="EMBL" id="BAABLF010000028">
    <property type="protein sequence ID" value="GAA5194197.1"/>
    <property type="molecule type" value="Genomic_DNA"/>
</dbReference>
<proteinExistence type="predicted"/>
<keyword evidence="2" id="KW-1185">Reference proteome</keyword>
<name>A0ABP9SEI4_9GAMM</name>
<evidence type="ECO:0000313" key="1">
    <source>
        <dbReference type="EMBL" id="GAA5194197.1"/>
    </source>
</evidence>
<accession>A0ABP9SEI4</accession>
<gene>
    <name evidence="1" type="ORF">GCM10025772_26700</name>
</gene>
<comment type="caution">
    <text evidence="1">The sequence shown here is derived from an EMBL/GenBank/DDBJ whole genome shotgun (WGS) entry which is preliminary data.</text>
</comment>
<dbReference type="Proteomes" id="UP001501600">
    <property type="component" value="Unassembled WGS sequence"/>
</dbReference>
<evidence type="ECO:0000313" key="2">
    <source>
        <dbReference type="Proteomes" id="UP001501600"/>
    </source>
</evidence>